<evidence type="ECO:0000256" key="1">
    <source>
        <dbReference type="SAM" id="MobiDB-lite"/>
    </source>
</evidence>
<proteinExistence type="predicted"/>
<feature type="region of interest" description="Disordered" evidence="1">
    <location>
        <begin position="83"/>
        <end position="104"/>
    </location>
</feature>
<keyword evidence="3" id="KW-1185">Reference proteome</keyword>
<evidence type="ECO:0000313" key="3">
    <source>
        <dbReference type="Proteomes" id="UP000199615"/>
    </source>
</evidence>
<dbReference type="RefSeq" id="WP_318256531.1">
    <property type="nucleotide sequence ID" value="NZ_FODT01000015.1"/>
</dbReference>
<gene>
    <name evidence="2" type="ORF">SAMN05444123_11586</name>
</gene>
<sequence>MRDTLDSYAASLPKWPWLQTLVGAKNWDFEIREINPKAPVHATVRARFDLPEVRQCAGVGAYRPDALKNHESFKQYYQPLTSAESPAHLHRSPAASLDRSDSKA</sequence>
<dbReference type="EMBL" id="FODT01000015">
    <property type="protein sequence ID" value="SEP33920.1"/>
    <property type="molecule type" value="Genomic_DNA"/>
</dbReference>
<protein>
    <submittedName>
        <fullName evidence="2">Uncharacterized protein</fullName>
    </submittedName>
</protein>
<dbReference type="AlphaFoldDB" id="A0A1H8X1T4"/>
<accession>A0A1H8X1T4</accession>
<dbReference type="Proteomes" id="UP000199615">
    <property type="component" value="Unassembled WGS sequence"/>
</dbReference>
<organism evidence="2 3">
    <name type="scientific">Rhodopseudomonas pseudopalustris</name>
    <dbReference type="NCBI Taxonomy" id="1513892"/>
    <lineage>
        <taxon>Bacteria</taxon>
        <taxon>Pseudomonadati</taxon>
        <taxon>Pseudomonadota</taxon>
        <taxon>Alphaproteobacteria</taxon>
        <taxon>Hyphomicrobiales</taxon>
        <taxon>Nitrobacteraceae</taxon>
        <taxon>Rhodopseudomonas</taxon>
    </lineage>
</organism>
<evidence type="ECO:0000313" key="2">
    <source>
        <dbReference type="EMBL" id="SEP33920.1"/>
    </source>
</evidence>
<name>A0A1H8X1T4_9BRAD</name>
<reference evidence="3" key="1">
    <citation type="submission" date="2016-10" db="EMBL/GenBank/DDBJ databases">
        <authorList>
            <person name="Varghese N."/>
            <person name="Submissions S."/>
        </authorList>
    </citation>
    <scope>NUCLEOTIDE SEQUENCE [LARGE SCALE GENOMIC DNA]</scope>
    <source>
        <strain evidence="3">DSM 123</strain>
    </source>
</reference>